<protein>
    <submittedName>
        <fullName evidence="1">Uncharacterized protein</fullName>
    </submittedName>
</protein>
<evidence type="ECO:0000313" key="1">
    <source>
        <dbReference type="EMBL" id="SDG75621.1"/>
    </source>
</evidence>
<name>A0A1G7WUK2_ANETH</name>
<reference evidence="1 2" key="1">
    <citation type="submission" date="2016-10" db="EMBL/GenBank/DDBJ databases">
        <authorList>
            <person name="de Groot N.N."/>
        </authorList>
    </citation>
    <scope>NUCLEOTIDE SEQUENCE [LARGE SCALE GENOMIC DNA]</scope>
    <source>
        <strain evidence="1 2">L 420-91</strain>
    </source>
</reference>
<gene>
    <name evidence="1" type="ORF">SAMN04489735_1002139</name>
</gene>
<sequence>MEHQERGSISWLDFHFQDYYNQNNNIILKSNDKDTVPTNRFSERKVVGCELSNTRLSDYPL</sequence>
<dbReference type="Proteomes" id="UP000198956">
    <property type="component" value="Unassembled WGS sequence"/>
</dbReference>
<organism evidence="1 2">
    <name type="scientific">Aneurinibacillus thermoaerophilus</name>
    <dbReference type="NCBI Taxonomy" id="143495"/>
    <lineage>
        <taxon>Bacteria</taxon>
        <taxon>Bacillati</taxon>
        <taxon>Bacillota</taxon>
        <taxon>Bacilli</taxon>
        <taxon>Bacillales</taxon>
        <taxon>Paenibacillaceae</taxon>
        <taxon>Aneurinibacillus group</taxon>
        <taxon>Aneurinibacillus</taxon>
    </lineage>
</organism>
<dbReference type="EMBL" id="FNDE01000002">
    <property type="protein sequence ID" value="SDG75621.1"/>
    <property type="molecule type" value="Genomic_DNA"/>
</dbReference>
<accession>A0A1G7WUK2</accession>
<proteinExistence type="predicted"/>
<dbReference type="AlphaFoldDB" id="A0A1G7WUK2"/>
<evidence type="ECO:0000313" key="2">
    <source>
        <dbReference type="Proteomes" id="UP000198956"/>
    </source>
</evidence>